<accession>A0A917L938</accession>
<evidence type="ECO:0008006" key="4">
    <source>
        <dbReference type="Google" id="ProtNLM"/>
    </source>
</evidence>
<reference evidence="2" key="1">
    <citation type="journal article" date="2014" name="Int. J. Syst. Evol. Microbiol.">
        <title>Complete genome sequence of Corynebacterium casei LMG S-19264T (=DSM 44701T), isolated from a smear-ripened cheese.</title>
        <authorList>
            <consortium name="US DOE Joint Genome Institute (JGI-PGF)"/>
            <person name="Walter F."/>
            <person name="Albersmeier A."/>
            <person name="Kalinowski J."/>
            <person name="Ruckert C."/>
        </authorList>
    </citation>
    <scope>NUCLEOTIDE SEQUENCE</scope>
    <source>
        <strain evidence="2">CGMCC 4.7272</strain>
    </source>
</reference>
<proteinExistence type="predicted"/>
<dbReference type="EMBL" id="BMMU01000021">
    <property type="protein sequence ID" value="GGJ51452.1"/>
    <property type="molecule type" value="Genomic_DNA"/>
</dbReference>
<evidence type="ECO:0000256" key="1">
    <source>
        <dbReference type="SAM" id="MobiDB-lite"/>
    </source>
</evidence>
<sequence>MLWRDSDLRLSMVDTMASLRAFLRATRAERNTPPSPRLATAGLPADDEVLLDAPDARLGPALVAAGRGEYGPAAELLAATRATAEWESRDRYVIRLAAFAHSRAEWFTSWRAADPHDPDALLVGAELAVTRAWASPARAELLHQTGPLVEAAAAGDPRDPVPWRIALDRARGSDADHGEFERLWGEAVRRSPHHYGCHVAALQYLSTSRFRASGGRGSHRECFDFAERAAQDALPGSLVQALPLHAAFACLTGGDGRTVVDRARLDSAADAAVALSATHPAADPWPAELRNLLVYVLVGLDRRQDALVQLRLTGPYATSFPWDRFSDDPLGTFLEAREEVRRTAPSERCTACAGHPRSEHGGRDHSGDH</sequence>
<evidence type="ECO:0000313" key="2">
    <source>
        <dbReference type="EMBL" id="GGJ51452.1"/>
    </source>
</evidence>
<feature type="compositionally biased region" description="Basic and acidic residues" evidence="1">
    <location>
        <begin position="356"/>
        <end position="369"/>
    </location>
</feature>
<evidence type="ECO:0000313" key="3">
    <source>
        <dbReference type="Proteomes" id="UP000625682"/>
    </source>
</evidence>
<dbReference type="AlphaFoldDB" id="A0A917L938"/>
<feature type="region of interest" description="Disordered" evidence="1">
    <location>
        <begin position="344"/>
        <end position="369"/>
    </location>
</feature>
<dbReference type="Proteomes" id="UP000625682">
    <property type="component" value="Unassembled WGS sequence"/>
</dbReference>
<protein>
    <recommendedName>
        <fullName evidence="4">DUF4034 domain-containing protein</fullName>
    </recommendedName>
</protein>
<gene>
    <name evidence="2" type="ORF">GCM10012282_55530</name>
</gene>
<name>A0A917L938_9ACTN</name>
<reference evidence="2" key="2">
    <citation type="submission" date="2020-09" db="EMBL/GenBank/DDBJ databases">
        <authorList>
            <person name="Sun Q."/>
            <person name="Zhou Y."/>
        </authorList>
    </citation>
    <scope>NUCLEOTIDE SEQUENCE</scope>
    <source>
        <strain evidence="2">CGMCC 4.7272</strain>
    </source>
</reference>
<comment type="caution">
    <text evidence="2">The sequence shown here is derived from an EMBL/GenBank/DDBJ whole genome shotgun (WGS) entry which is preliminary data.</text>
</comment>
<organism evidence="2 3">
    <name type="scientific">Streptomyces lacrimifluminis</name>
    <dbReference type="NCBI Taxonomy" id="1500077"/>
    <lineage>
        <taxon>Bacteria</taxon>
        <taxon>Bacillati</taxon>
        <taxon>Actinomycetota</taxon>
        <taxon>Actinomycetes</taxon>
        <taxon>Kitasatosporales</taxon>
        <taxon>Streptomycetaceae</taxon>
        <taxon>Streptomyces</taxon>
    </lineage>
</organism>
<keyword evidence="3" id="KW-1185">Reference proteome</keyword>